<name>A0A3N4J5J3_9PEZI</name>
<keyword evidence="3" id="KW-1185">Reference proteome</keyword>
<reference evidence="2 3" key="1">
    <citation type="journal article" date="2018" name="Nat. Ecol. Evol.">
        <title>Pezizomycetes genomes reveal the molecular basis of ectomycorrhizal truffle lifestyle.</title>
        <authorList>
            <person name="Murat C."/>
            <person name="Payen T."/>
            <person name="Noel B."/>
            <person name="Kuo A."/>
            <person name="Morin E."/>
            <person name="Chen J."/>
            <person name="Kohler A."/>
            <person name="Krizsan K."/>
            <person name="Balestrini R."/>
            <person name="Da Silva C."/>
            <person name="Montanini B."/>
            <person name="Hainaut M."/>
            <person name="Levati E."/>
            <person name="Barry K.W."/>
            <person name="Belfiori B."/>
            <person name="Cichocki N."/>
            <person name="Clum A."/>
            <person name="Dockter R.B."/>
            <person name="Fauchery L."/>
            <person name="Guy J."/>
            <person name="Iotti M."/>
            <person name="Le Tacon F."/>
            <person name="Lindquist E.A."/>
            <person name="Lipzen A."/>
            <person name="Malagnac F."/>
            <person name="Mello A."/>
            <person name="Molinier V."/>
            <person name="Miyauchi S."/>
            <person name="Poulain J."/>
            <person name="Riccioni C."/>
            <person name="Rubini A."/>
            <person name="Sitrit Y."/>
            <person name="Splivallo R."/>
            <person name="Traeger S."/>
            <person name="Wang M."/>
            <person name="Zifcakova L."/>
            <person name="Wipf D."/>
            <person name="Zambonelli A."/>
            <person name="Paolocci F."/>
            <person name="Nowrousian M."/>
            <person name="Ottonello S."/>
            <person name="Baldrian P."/>
            <person name="Spatafora J.W."/>
            <person name="Henrissat B."/>
            <person name="Nagy L.G."/>
            <person name="Aury J.M."/>
            <person name="Wincker P."/>
            <person name="Grigoriev I.V."/>
            <person name="Bonfante P."/>
            <person name="Martin F.M."/>
        </authorList>
    </citation>
    <scope>NUCLEOTIDE SEQUENCE [LARGE SCALE GENOMIC DNA]</scope>
    <source>
        <strain evidence="2 3">120613-1</strain>
    </source>
</reference>
<accession>A0A3N4J5J3</accession>
<evidence type="ECO:0000256" key="1">
    <source>
        <dbReference type="SAM" id="MobiDB-lite"/>
    </source>
</evidence>
<dbReference type="EMBL" id="ML120452">
    <property type="protein sequence ID" value="RPA93436.1"/>
    <property type="molecule type" value="Genomic_DNA"/>
</dbReference>
<sequence>MPSFLAPKSTQIPLTHFQIKPSPFTTTNPTTFTHHHQQQREPFATKQQKLFLTQPEPTLKMSTIQENKPFDDNKFVTHACRLCNCKVFQVTSNKYEMRERYIHKKDHPCYYCEHTALSHRWTEEEIEFPFHEKDLEARRSLKGKNTPRAHIKTEHNSDVAEGEEFGFSPIEMSVLENAAKRESPTAPGSAPPTLPTEANSIPTEPEFPTGTLNLAKIMEYLALKSQYDSWERKNSDAKLDLVLSGISNLREEVTQVKNKLNGVLDDDFESEARSLPNSLLHDNQSQFWVLPEEQRMTRSPYPGLITSPTLPPNTEPPRANLNPFQPLTRPNNLHILLRHWRQRPRGDPQESFF</sequence>
<dbReference type="AlphaFoldDB" id="A0A3N4J5J3"/>
<feature type="region of interest" description="Disordered" evidence="1">
    <location>
        <begin position="179"/>
        <end position="206"/>
    </location>
</feature>
<gene>
    <name evidence="2" type="ORF">L873DRAFT_61259</name>
</gene>
<organism evidence="2 3">
    <name type="scientific">Choiromyces venosus 120613-1</name>
    <dbReference type="NCBI Taxonomy" id="1336337"/>
    <lineage>
        <taxon>Eukaryota</taxon>
        <taxon>Fungi</taxon>
        <taxon>Dikarya</taxon>
        <taxon>Ascomycota</taxon>
        <taxon>Pezizomycotina</taxon>
        <taxon>Pezizomycetes</taxon>
        <taxon>Pezizales</taxon>
        <taxon>Tuberaceae</taxon>
        <taxon>Choiromyces</taxon>
    </lineage>
</organism>
<proteinExistence type="predicted"/>
<evidence type="ECO:0000313" key="3">
    <source>
        <dbReference type="Proteomes" id="UP000276215"/>
    </source>
</evidence>
<evidence type="ECO:0000313" key="2">
    <source>
        <dbReference type="EMBL" id="RPA93436.1"/>
    </source>
</evidence>
<protein>
    <submittedName>
        <fullName evidence="2">Uncharacterized protein</fullName>
    </submittedName>
</protein>
<dbReference type="Proteomes" id="UP000276215">
    <property type="component" value="Unassembled WGS sequence"/>
</dbReference>